<keyword evidence="2" id="KW-1185">Reference proteome</keyword>
<dbReference type="RefSeq" id="WP_138281142.1">
    <property type="nucleotide sequence ID" value="NZ_BMGE01000002.1"/>
</dbReference>
<dbReference type="OrthoDB" id="961300at2"/>
<evidence type="ECO:0000313" key="1">
    <source>
        <dbReference type="EMBL" id="TLU94514.1"/>
    </source>
</evidence>
<name>A0A5R9KEF5_9BACT</name>
<dbReference type="Proteomes" id="UP000309788">
    <property type="component" value="Unassembled WGS sequence"/>
</dbReference>
<comment type="caution">
    <text evidence="1">The sequence shown here is derived from an EMBL/GenBank/DDBJ whole genome shotgun (WGS) entry which is preliminary data.</text>
</comment>
<proteinExistence type="predicted"/>
<dbReference type="AlphaFoldDB" id="A0A5R9KEF5"/>
<sequence>MRDLFLEGSKGITGKGNASGIGAILTSTAFKGLPAPLRFLAPIVVEKVIIKHGVPQGRELLLKGLRWVKKATDEKPVVIR</sequence>
<organism evidence="1 2">
    <name type="scientific">Dyadobacter sediminis</name>
    <dbReference type="NCBI Taxonomy" id="1493691"/>
    <lineage>
        <taxon>Bacteria</taxon>
        <taxon>Pseudomonadati</taxon>
        <taxon>Bacteroidota</taxon>
        <taxon>Cytophagia</taxon>
        <taxon>Cytophagales</taxon>
        <taxon>Spirosomataceae</taxon>
        <taxon>Dyadobacter</taxon>
    </lineage>
</organism>
<accession>A0A5R9KEF5</accession>
<gene>
    <name evidence="1" type="ORF">FEM55_09775</name>
</gene>
<evidence type="ECO:0000313" key="2">
    <source>
        <dbReference type="Proteomes" id="UP000309788"/>
    </source>
</evidence>
<reference evidence="1 2" key="1">
    <citation type="submission" date="2019-05" db="EMBL/GenBank/DDBJ databases">
        <authorList>
            <person name="Qu J.-H."/>
        </authorList>
    </citation>
    <scope>NUCLEOTIDE SEQUENCE [LARGE SCALE GENOMIC DNA]</scope>
    <source>
        <strain evidence="1 2">Z12</strain>
    </source>
</reference>
<dbReference type="EMBL" id="VCEI01000021">
    <property type="protein sequence ID" value="TLU94514.1"/>
    <property type="molecule type" value="Genomic_DNA"/>
</dbReference>
<protein>
    <submittedName>
        <fullName evidence="1">Uncharacterized protein</fullName>
    </submittedName>
</protein>